<accession>I4FY31</accession>
<dbReference type="EMBL" id="CAII01000892">
    <property type="protein sequence ID" value="CCI00592.1"/>
    <property type="molecule type" value="Genomic_DNA"/>
</dbReference>
<keyword evidence="1" id="KW-0472">Membrane</keyword>
<evidence type="ECO:0000313" key="3">
    <source>
        <dbReference type="Proteomes" id="UP000003172"/>
    </source>
</evidence>
<gene>
    <name evidence="2" type="ORF">MICAB_990021</name>
</gene>
<comment type="caution">
    <text evidence="2">The sequence shown here is derived from an EMBL/GenBank/DDBJ whole genome shotgun (WGS) entry which is preliminary data.</text>
</comment>
<dbReference type="Proteomes" id="UP000003172">
    <property type="component" value="Unassembled WGS sequence"/>
</dbReference>
<dbReference type="InterPro" id="IPR009781">
    <property type="entry name" value="DUF1345"/>
</dbReference>
<protein>
    <submittedName>
        <fullName evidence="2">Genome sequencing data, contig C309</fullName>
    </submittedName>
</protein>
<dbReference type="HOGENOM" id="CLU_216877_0_0_3"/>
<evidence type="ECO:0000313" key="2">
    <source>
        <dbReference type="EMBL" id="CCI00592.1"/>
    </source>
</evidence>
<dbReference type="AlphaFoldDB" id="I4FY31"/>
<dbReference type="Pfam" id="PF07077">
    <property type="entry name" value="DUF1345"/>
    <property type="match status" value="1"/>
</dbReference>
<proteinExistence type="predicted"/>
<evidence type="ECO:0000256" key="1">
    <source>
        <dbReference type="SAM" id="Phobius"/>
    </source>
</evidence>
<sequence length="53" mass="5961">MYYSFTIAMCYQTSDVSVESVAMRRMTLFHSILSFILVAVVIGLVVNIISNLI</sequence>
<feature type="transmembrane region" description="Helical" evidence="1">
    <location>
        <begin position="28"/>
        <end position="49"/>
    </location>
</feature>
<keyword evidence="1" id="KW-1133">Transmembrane helix</keyword>
<name>I4FY31_MICAE</name>
<reference evidence="2 3" key="1">
    <citation type="submission" date="2012-04" db="EMBL/GenBank/DDBJ databases">
        <authorList>
            <person name="Genoscope - CEA"/>
        </authorList>
    </citation>
    <scope>NUCLEOTIDE SEQUENCE [LARGE SCALE GENOMIC DNA]</scope>
    <source>
        <strain evidence="2 3">9717</strain>
    </source>
</reference>
<keyword evidence="1" id="KW-0812">Transmembrane</keyword>
<organism evidence="2 3">
    <name type="scientific">Microcystis aeruginosa PCC 9717</name>
    <dbReference type="NCBI Taxonomy" id="1160286"/>
    <lineage>
        <taxon>Bacteria</taxon>
        <taxon>Bacillati</taxon>
        <taxon>Cyanobacteriota</taxon>
        <taxon>Cyanophyceae</taxon>
        <taxon>Oscillatoriophycideae</taxon>
        <taxon>Chroococcales</taxon>
        <taxon>Microcystaceae</taxon>
        <taxon>Microcystis</taxon>
    </lineage>
</organism>